<dbReference type="Proteomes" id="UP000016932">
    <property type="component" value="Unassembled WGS sequence"/>
</dbReference>
<dbReference type="GeneID" id="19335924"/>
<dbReference type="RefSeq" id="XP_007920955.1">
    <property type="nucleotide sequence ID" value="XM_007922764.1"/>
</dbReference>
<evidence type="ECO:0000313" key="2">
    <source>
        <dbReference type="Proteomes" id="UP000016932"/>
    </source>
</evidence>
<gene>
    <name evidence="1" type="ORF">MYCFIDRAFT_201172</name>
</gene>
<dbReference type="HOGENOM" id="CLU_2795022_0_0_1"/>
<keyword evidence="2" id="KW-1185">Reference proteome</keyword>
<proteinExistence type="predicted"/>
<dbReference type="VEuPathDB" id="FungiDB:MYCFIDRAFT_201172"/>
<dbReference type="AlphaFoldDB" id="N1Q9J0"/>
<organism evidence="1 2">
    <name type="scientific">Pseudocercospora fijiensis (strain CIRAD86)</name>
    <name type="common">Black leaf streak disease fungus</name>
    <name type="synonym">Mycosphaerella fijiensis</name>
    <dbReference type="NCBI Taxonomy" id="383855"/>
    <lineage>
        <taxon>Eukaryota</taxon>
        <taxon>Fungi</taxon>
        <taxon>Dikarya</taxon>
        <taxon>Ascomycota</taxon>
        <taxon>Pezizomycotina</taxon>
        <taxon>Dothideomycetes</taxon>
        <taxon>Dothideomycetidae</taxon>
        <taxon>Mycosphaerellales</taxon>
        <taxon>Mycosphaerellaceae</taxon>
        <taxon>Pseudocercospora</taxon>
    </lineage>
</organism>
<dbReference type="EMBL" id="KB446555">
    <property type="protein sequence ID" value="EME87558.1"/>
    <property type="molecule type" value="Genomic_DNA"/>
</dbReference>
<dbReference type="KEGG" id="pfj:MYCFIDRAFT_201172"/>
<protein>
    <submittedName>
        <fullName evidence="1">Uncharacterized protein</fullName>
    </submittedName>
</protein>
<name>N1Q9J0_PSEFD</name>
<sequence length="68" mass="7497">MNGGELCPEVCRANPRLAARMASFVCKCGGVVQPLCQQSCQRLALCRASVPGDKERRMARKMTARQEK</sequence>
<evidence type="ECO:0000313" key="1">
    <source>
        <dbReference type="EMBL" id="EME87558.1"/>
    </source>
</evidence>
<reference evidence="1 2" key="1">
    <citation type="journal article" date="2012" name="PLoS Pathog.">
        <title>Diverse lifestyles and strategies of plant pathogenesis encoded in the genomes of eighteen Dothideomycetes fungi.</title>
        <authorList>
            <person name="Ohm R.A."/>
            <person name="Feau N."/>
            <person name="Henrissat B."/>
            <person name="Schoch C.L."/>
            <person name="Horwitz B.A."/>
            <person name="Barry K.W."/>
            <person name="Condon B.J."/>
            <person name="Copeland A.C."/>
            <person name="Dhillon B."/>
            <person name="Glaser F."/>
            <person name="Hesse C.N."/>
            <person name="Kosti I."/>
            <person name="LaButti K."/>
            <person name="Lindquist E.A."/>
            <person name="Lucas S."/>
            <person name="Salamov A.A."/>
            <person name="Bradshaw R.E."/>
            <person name="Ciuffetti L."/>
            <person name="Hamelin R.C."/>
            <person name="Kema G.H.J."/>
            <person name="Lawrence C."/>
            <person name="Scott J.A."/>
            <person name="Spatafora J.W."/>
            <person name="Turgeon B.G."/>
            <person name="de Wit P.J.G.M."/>
            <person name="Zhong S."/>
            <person name="Goodwin S.B."/>
            <person name="Grigoriev I.V."/>
        </authorList>
    </citation>
    <scope>NUCLEOTIDE SEQUENCE [LARGE SCALE GENOMIC DNA]</scope>
    <source>
        <strain evidence="1 2">CIRAD86</strain>
    </source>
</reference>
<accession>N1Q9J0</accession>